<evidence type="ECO:0000313" key="3">
    <source>
        <dbReference type="EMBL" id="GBF80375.1"/>
    </source>
</evidence>
<feature type="transmembrane region" description="Helical" evidence="2">
    <location>
        <begin position="6"/>
        <end position="28"/>
    </location>
</feature>
<gene>
    <name evidence="3" type="ORF">AsFPU1_1776</name>
</gene>
<proteinExistence type="predicted"/>
<reference evidence="4" key="1">
    <citation type="submission" date="2017-05" db="EMBL/GenBank/DDBJ databases">
        <title>Physiological properties and genetic analysis related to exopolysaccharide production of fresh-water unicellular cyanobacterium Aphanothece sacrum, Suizenji Nori, that has been cultured as a food source in Japan.</title>
        <authorList>
            <person name="Kanesaki Y."/>
            <person name="Yoshikawa S."/>
            <person name="Ohki K."/>
        </authorList>
    </citation>
    <scope>NUCLEOTIDE SEQUENCE [LARGE SCALE GENOMIC DNA]</scope>
    <source>
        <strain evidence="4">FPU1</strain>
    </source>
</reference>
<keyword evidence="2" id="KW-0472">Membrane</keyword>
<keyword evidence="4" id="KW-1185">Reference proteome</keyword>
<dbReference type="AlphaFoldDB" id="A0A401IGG1"/>
<keyword evidence="2" id="KW-0812">Transmembrane</keyword>
<keyword evidence="1" id="KW-0175">Coiled coil</keyword>
<feature type="coiled-coil region" evidence="1">
    <location>
        <begin position="88"/>
        <end position="115"/>
    </location>
</feature>
<dbReference type="RefSeq" id="WP_124974127.1">
    <property type="nucleotide sequence ID" value="NZ_BDQK01000007.1"/>
</dbReference>
<evidence type="ECO:0000256" key="1">
    <source>
        <dbReference type="SAM" id="Coils"/>
    </source>
</evidence>
<sequence length="115" mass="13178">MSDRKLLLITIIVLIIIIIIIQISPIYASDDNIIRGDINRLDARVSRLETAILDLRQQQSNSRIRESSIGTSPPIIEGEAIGRSEPLFERLSTLVIELKERVMNLEKRMTQIEKR</sequence>
<organism evidence="3 4">
    <name type="scientific">Aphanothece sacrum FPU1</name>
    <dbReference type="NCBI Taxonomy" id="1920663"/>
    <lineage>
        <taxon>Bacteria</taxon>
        <taxon>Bacillati</taxon>
        <taxon>Cyanobacteriota</taxon>
        <taxon>Cyanophyceae</taxon>
        <taxon>Oscillatoriophycideae</taxon>
        <taxon>Chroococcales</taxon>
        <taxon>Aphanothecaceae</taxon>
        <taxon>Aphanothece</taxon>
    </lineage>
</organism>
<dbReference type="OrthoDB" id="467411at2"/>
<evidence type="ECO:0000256" key="2">
    <source>
        <dbReference type="SAM" id="Phobius"/>
    </source>
</evidence>
<comment type="caution">
    <text evidence="3">The sequence shown here is derived from an EMBL/GenBank/DDBJ whole genome shotgun (WGS) entry which is preliminary data.</text>
</comment>
<keyword evidence="2" id="KW-1133">Transmembrane helix</keyword>
<accession>A0A401IGG1</accession>
<protein>
    <submittedName>
        <fullName evidence="3">Uncharacterized protein</fullName>
    </submittedName>
</protein>
<dbReference type="EMBL" id="BDQK01000007">
    <property type="protein sequence ID" value="GBF80375.1"/>
    <property type="molecule type" value="Genomic_DNA"/>
</dbReference>
<dbReference type="Proteomes" id="UP000287247">
    <property type="component" value="Unassembled WGS sequence"/>
</dbReference>
<evidence type="ECO:0000313" key="4">
    <source>
        <dbReference type="Proteomes" id="UP000287247"/>
    </source>
</evidence>
<name>A0A401IGG1_APHSA</name>